<gene>
    <name evidence="2" type="ORF">HQM25_05670</name>
</gene>
<name>A0A7D4QHI1_9MICO</name>
<keyword evidence="1" id="KW-0812">Transmembrane</keyword>
<organism evidence="2 3">
    <name type="scientific">Microbacterium hominis</name>
    <dbReference type="NCBI Taxonomy" id="162426"/>
    <lineage>
        <taxon>Bacteria</taxon>
        <taxon>Bacillati</taxon>
        <taxon>Actinomycetota</taxon>
        <taxon>Actinomycetes</taxon>
        <taxon>Micrococcales</taxon>
        <taxon>Microbacteriaceae</taxon>
        <taxon>Microbacterium</taxon>
    </lineage>
</organism>
<evidence type="ECO:0000313" key="3">
    <source>
        <dbReference type="Proteomes" id="UP000502498"/>
    </source>
</evidence>
<dbReference type="Pfam" id="PF03283">
    <property type="entry name" value="PAE"/>
    <property type="match status" value="1"/>
</dbReference>
<dbReference type="EMBL" id="CP054038">
    <property type="protein sequence ID" value="QKJ18916.1"/>
    <property type="molecule type" value="Genomic_DNA"/>
</dbReference>
<dbReference type="Proteomes" id="UP000502498">
    <property type="component" value="Chromosome"/>
</dbReference>
<keyword evidence="1" id="KW-0472">Membrane</keyword>
<feature type="transmembrane region" description="Helical" evidence="1">
    <location>
        <begin position="21"/>
        <end position="43"/>
    </location>
</feature>
<dbReference type="PANTHER" id="PTHR21562:SF83">
    <property type="entry name" value="PECTIN ACETYLESTERASE 4"/>
    <property type="match status" value="1"/>
</dbReference>
<accession>A0A7D4QHI1</accession>
<protein>
    <submittedName>
        <fullName evidence="2">Pectin acetylesterase</fullName>
    </submittedName>
</protein>
<dbReference type="PANTHER" id="PTHR21562">
    <property type="entry name" value="NOTUM-RELATED"/>
    <property type="match status" value="1"/>
</dbReference>
<sequence length="393" mass="42265">MSELSGDVKKSRKRWSTRRRVLSAVGIVVGALALLVGGGYIAVQAWIHTEFPRLDAETAEAGEWYSVHPDGAIDAAGKPYHANVRVGSENKVMVVFSGGGVSVDDYTEARPSTSALEMGFYTVLDGFDQLAKTGLADDDEDNPLRDWTVVQLPYSTGDFHAGAGSNEVTGVDSEPLTVHHAGFTNLELVLSDPDVRNVVGTPTELLVSGGSAGGFGAAIDTTAVMEYFPETENVTTFVDSSLLLYDWHSVSEDVWKSPPAISEVLSTDNFTLDALTALAEEDPSVKILFASSVRDESLARMQSYLSGGEFAVTAEDGVQYHDDLIEMVEQLQQQVPGIGLYIFQGDIDEATGLTQHTIGSNTRDELVDGTTPVEWIMDAIDGDVESYGLDLLQ</sequence>
<dbReference type="InterPro" id="IPR004963">
    <property type="entry name" value="PAE/NOTUM"/>
</dbReference>
<dbReference type="AlphaFoldDB" id="A0A7D4QHI1"/>
<dbReference type="RefSeq" id="WP_172989357.1">
    <property type="nucleotide sequence ID" value="NZ_CP054038.1"/>
</dbReference>
<proteinExistence type="predicted"/>
<dbReference type="GO" id="GO:0016787">
    <property type="term" value="F:hydrolase activity"/>
    <property type="evidence" value="ECO:0007669"/>
    <property type="project" value="InterPro"/>
</dbReference>
<evidence type="ECO:0000256" key="1">
    <source>
        <dbReference type="SAM" id="Phobius"/>
    </source>
</evidence>
<keyword evidence="1" id="KW-1133">Transmembrane helix</keyword>
<evidence type="ECO:0000313" key="2">
    <source>
        <dbReference type="EMBL" id="QKJ18916.1"/>
    </source>
</evidence>
<reference evidence="2 3" key="1">
    <citation type="submission" date="2020-05" db="EMBL/GenBank/DDBJ databases">
        <title>Strain PA2F3 complete genome.</title>
        <authorList>
            <person name="Kim Y.-S."/>
            <person name="Kim S.-J."/>
            <person name="Jung H.-k."/>
            <person name="Kim S.-E."/>
            <person name="Kim K.-H."/>
        </authorList>
    </citation>
    <scope>NUCLEOTIDE SEQUENCE [LARGE SCALE GENOMIC DNA]</scope>
    <source>
        <strain evidence="2 3">PA2F3</strain>
    </source>
</reference>